<comment type="caution">
    <text evidence="1">The sequence shown here is derived from an EMBL/GenBank/DDBJ whole genome shotgun (WGS) entry which is preliminary data.</text>
</comment>
<proteinExistence type="predicted"/>
<protein>
    <submittedName>
        <fullName evidence="1">Nucleotidyltransferase family protein</fullName>
    </submittedName>
</protein>
<dbReference type="Pfam" id="PF06042">
    <property type="entry name" value="NTP_transf_6"/>
    <property type="match status" value="1"/>
</dbReference>
<evidence type="ECO:0000313" key="2">
    <source>
        <dbReference type="Proteomes" id="UP001595528"/>
    </source>
</evidence>
<name>A0ABV7L988_9PROT</name>
<organism evidence="1 2">
    <name type="scientific">Marinibaculum pumilum</name>
    <dbReference type="NCBI Taxonomy" id="1766165"/>
    <lineage>
        <taxon>Bacteria</taxon>
        <taxon>Pseudomonadati</taxon>
        <taxon>Pseudomonadota</taxon>
        <taxon>Alphaproteobacteria</taxon>
        <taxon>Rhodospirillales</taxon>
        <taxon>Rhodospirillaceae</taxon>
        <taxon>Marinibaculum</taxon>
    </lineage>
</organism>
<dbReference type="PANTHER" id="PTHR39166">
    <property type="entry name" value="BLL1166 PROTEIN"/>
    <property type="match status" value="1"/>
</dbReference>
<dbReference type="PANTHER" id="PTHR39166:SF1">
    <property type="entry name" value="BLL1166 PROTEIN"/>
    <property type="match status" value="1"/>
</dbReference>
<dbReference type="EMBL" id="JBHRTR010000054">
    <property type="protein sequence ID" value="MFC3231256.1"/>
    <property type="molecule type" value="Genomic_DNA"/>
</dbReference>
<reference evidence="2" key="1">
    <citation type="journal article" date="2019" name="Int. J. Syst. Evol. Microbiol.">
        <title>The Global Catalogue of Microorganisms (GCM) 10K type strain sequencing project: providing services to taxonomists for standard genome sequencing and annotation.</title>
        <authorList>
            <consortium name="The Broad Institute Genomics Platform"/>
            <consortium name="The Broad Institute Genome Sequencing Center for Infectious Disease"/>
            <person name="Wu L."/>
            <person name="Ma J."/>
        </authorList>
    </citation>
    <scope>NUCLEOTIDE SEQUENCE [LARGE SCALE GENOMIC DNA]</scope>
    <source>
        <strain evidence="2">KCTC 42964</strain>
    </source>
</reference>
<accession>A0ABV7L988</accession>
<sequence>MLRGLQRLDLPDAWIAAGALREAAWDQLHGRPLRRPRGDVDVIWFATGGDAALDRRLEARLRAAMPHIAWSVKNQARMHLRNGDPPYRDCAAAMRHWPETATAVALRLRGGRLEVLAPFGVADLFGLRLRPTPAFAGEKHRQFRARLAAKRWRRRWPRLRLARPLRPAHRRRDAAAARG</sequence>
<keyword evidence="2" id="KW-1185">Reference proteome</keyword>
<dbReference type="InterPro" id="IPR009267">
    <property type="entry name" value="NTP_transf_6"/>
</dbReference>
<dbReference type="Proteomes" id="UP001595528">
    <property type="component" value="Unassembled WGS sequence"/>
</dbReference>
<dbReference type="RefSeq" id="WP_379906722.1">
    <property type="nucleotide sequence ID" value="NZ_JBHRTR010000054.1"/>
</dbReference>
<gene>
    <name evidence="1" type="ORF">ACFOGJ_28670</name>
</gene>
<evidence type="ECO:0000313" key="1">
    <source>
        <dbReference type="EMBL" id="MFC3231256.1"/>
    </source>
</evidence>